<evidence type="ECO:0000313" key="9">
    <source>
        <dbReference type="EMBL" id="OTG16105.1"/>
    </source>
</evidence>
<evidence type="ECO:0000256" key="4">
    <source>
        <dbReference type="ARBA" id="ARBA00022729"/>
    </source>
</evidence>
<proteinExistence type="inferred from homology"/>
<dbReference type="GO" id="GO:0005975">
    <property type="term" value="P:carbohydrate metabolic process"/>
    <property type="evidence" value="ECO:0007669"/>
    <property type="project" value="InterPro"/>
</dbReference>
<evidence type="ECO:0000256" key="3">
    <source>
        <dbReference type="ARBA" id="ARBA00012780"/>
    </source>
</evidence>
<comment type="catalytic activity">
    <reaction evidence="1">
        <text>Hydrolysis of (1-&gt;3)-beta-D-glucosidic linkages in (1-&gt;3)-beta-D-glucans.</text>
        <dbReference type="EC" id="3.2.1.39"/>
    </reaction>
</comment>
<dbReference type="Gramene" id="mRNA:HanXRQr2_Chr01g0033461">
    <property type="protein sequence ID" value="CDS:HanXRQr2_Chr01g0033461.1"/>
    <property type="gene ID" value="HanXRQr2_Chr01g0033461"/>
</dbReference>
<keyword evidence="4" id="KW-0732">Signal</keyword>
<dbReference type="Gene3D" id="3.20.20.80">
    <property type="entry name" value="Glycosidases"/>
    <property type="match status" value="1"/>
</dbReference>
<dbReference type="InterPro" id="IPR044965">
    <property type="entry name" value="Glyco_hydro_17_plant"/>
</dbReference>
<dbReference type="InterPro" id="IPR017853">
    <property type="entry name" value="GH"/>
</dbReference>
<evidence type="ECO:0000256" key="1">
    <source>
        <dbReference type="ARBA" id="ARBA00000382"/>
    </source>
</evidence>
<dbReference type="EMBL" id="MNCJ02000316">
    <property type="protein sequence ID" value="KAF5822997.1"/>
    <property type="molecule type" value="Genomic_DNA"/>
</dbReference>
<evidence type="ECO:0000313" key="8">
    <source>
        <dbReference type="EMBL" id="KAF5822997.1"/>
    </source>
</evidence>
<dbReference type="EC" id="3.2.1.39" evidence="3"/>
<keyword evidence="6 8" id="KW-0326">Glycosidase</keyword>
<organism evidence="9 10">
    <name type="scientific">Helianthus annuus</name>
    <name type="common">Common sunflower</name>
    <dbReference type="NCBI Taxonomy" id="4232"/>
    <lineage>
        <taxon>Eukaryota</taxon>
        <taxon>Viridiplantae</taxon>
        <taxon>Streptophyta</taxon>
        <taxon>Embryophyta</taxon>
        <taxon>Tracheophyta</taxon>
        <taxon>Spermatophyta</taxon>
        <taxon>Magnoliopsida</taxon>
        <taxon>eudicotyledons</taxon>
        <taxon>Gunneridae</taxon>
        <taxon>Pentapetalae</taxon>
        <taxon>asterids</taxon>
        <taxon>campanulids</taxon>
        <taxon>Asterales</taxon>
        <taxon>Asteraceae</taxon>
        <taxon>Asteroideae</taxon>
        <taxon>Heliantheae alliance</taxon>
        <taxon>Heliantheae</taxon>
        <taxon>Helianthus</taxon>
    </lineage>
</organism>
<evidence type="ECO:0000256" key="2">
    <source>
        <dbReference type="ARBA" id="ARBA00008773"/>
    </source>
</evidence>
<evidence type="ECO:0000256" key="7">
    <source>
        <dbReference type="RuleBase" id="RU004335"/>
    </source>
</evidence>
<evidence type="ECO:0000256" key="5">
    <source>
        <dbReference type="ARBA" id="ARBA00022801"/>
    </source>
</evidence>
<evidence type="ECO:0000313" key="10">
    <source>
        <dbReference type="Proteomes" id="UP000215914"/>
    </source>
</evidence>
<reference evidence="8 10" key="1">
    <citation type="journal article" date="2017" name="Nature">
        <title>The sunflower genome provides insights into oil metabolism, flowering and Asterid evolution.</title>
        <authorList>
            <person name="Badouin H."/>
            <person name="Gouzy J."/>
            <person name="Grassa C.J."/>
            <person name="Murat F."/>
            <person name="Staton S.E."/>
            <person name="Cottret L."/>
            <person name="Lelandais-Briere C."/>
            <person name="Owens G.L."/>
            <person name="Carrere S."/>
            <person name="Mayjonade B."/>
            <person name="Legrand L."/>
            <person name="Gill N."/>
            <person name="Kane N.C."/>
            <person name="Bowers J.E."/>
            <person name="Hubner S."/>
            <person name="Bellec A."/>
            <person name="Berard A."/>
            <person name="Berges H."/>
            <person name="Blanchet N."/>
            <person name="Boniface M.C."/>
            <person name="Brunel D."/>
            <person name="Catrice O."/>
            <person name="Chaidir N."/>
            <person name="Claudel C."/>
            <person name="Donnadieu C."/>
            <person name="Faraut T."/>
            <person name="Fievet G."/>
            <person name="Helmstetter N."/>
            <person name="King M."/>
            <person name="Knapp S.J."/>
            <person name="Lai Z."/>
            <person name="Le Paslier M.C."/>
            <person name="Lippi Y."/>
            <person name="Lorenzon L."/>
            <person name="Mandel J.R."/>
            <person name="Marage G."/>
            <person name="Marchand G."/>
            <person name="Marquand E."/>
            <person name="Bret-Mestries E."/>
            <person name="Morien E."/>
            <person name="Nambeesan S."/>
            <person name="Nguyen T."/>
            <person name="Pegot-Espagnet P."/>
            <person name="Pouilly N."/>
            <person name="Raftis F."/>
            <person name="Sallet E."/>
            <person name="Schiex T."/>
            <person name="Thomas J."/>
            <person name="Vandecasteele C."/>
            <person name="Vares D."/>
            <person name="Vear F."/>
            <person name="Vautrin S."/>
            <person name="Crespi M."/>
            <person name="Mangin B."/>
            <person name="Burke J.M."/>
            <person name="Salse J."/>
            <person name="Munos S."/>
            <person name="Vincourt P."/>
            <person name="Rieseberg L.H."/>
            <person name="Langlade N.B."/>
        </authorList>
    </citation>
    <scope>NUCLEOTIDE SEQUENCE [LARGE SCALE GENOMIC DNA]</scope>
    <source>
        <strain evidence="10">cv. SF193</strain>
        <tissue evidence="8">Leaves</tissue>
    </source>
</reference>
<dbReference type="AlphaFoldDB" id="A0A251TY99"/>
<dbReference type="GO" id="GO:0042973">
    <property type="term" value="F:glucan endo-1,3-beta-D-glucosidase activity"/>
    <property type="evidence" value="ECO:0007669"/>
    <property type="project" value="UniProtKB-EC"/>
</dbReference>
<comment type="similarity">
    <text evidence="2 7">Belongs to the glycosyl hydrolase 17 family.</text>
</comment>
<dbReference type="PANTHER" id="PTHR32227">
    <property type="entry name" value="GLUCAN ENDO-1,3-BETA-GLUCOSIDASE BG1-RELATED-RELATED"/>
    <property type="match status" value="1"/>
</dbReference>
<protein>
    <recommendedName>
        <fullName evidence="3">glucan endo-1,3-beta-D-glucosidase</fullName>
        <ecNumber evidence="3">3.2.1.39</ecNumber>
    </recommendedName>
</protein>
<dbReference type="Proteomes" id="UP000215914">
    <property type="component" value="Chromosome 9"/>
</dbReference>
<dbReference type="InParanoid" id="A0A251TY99"/>
<keyword evidence="5 9" id="KW-0378">Hydrolase</keyword>
<accession>A0A251TY99</accession>
<dbReference type="SUPFAM" id="SSF51445">
    <property type="entry name" value="(Trans)glycosidases"/>
    <property type="match status" value="1"/>
</dbReference>
<dbReference type="GO" id="GO:0005886">
    <property type="term" value="C:plasma membrane"/>
    <property type="evidence" value="ECO:0000318"/>
    <property type="project" value="GO_Central"/>
</dbReference>
<dbReference type="FunFam" id="3.20.20.80:FF:000005">
    <property type="entry name" value="Glucan endo-1,3-beta-glucosidase 14"/>
    <property type="match status" value="1"/>
</dbReference>
<name>A0A251TY99_HELAN</name>
<keyword evidence="10" id="KW-1185">Reference proteome</keyword>
<gene>
    <name evidence="9" type="ORF">HannXRQ_Chr09g0267741</name>
    <name evidence="8" type="ORF">HanXRQr2_Chr01g0033461</name>
</gene>
<dbReference type="Pfam" id="PF00332">
    <property type="entry name" value="Glyco_hydro_17"/>
    <property type="match status" value="1"/>
</dbReference>
<sequence length="392" mass="43623">MENKKFPKMALFFLSFLYLIAFSGTFSTIFLYLPMFFNIIQILPPFDFVISGAVASNGIGISYGRLGNNLPSPALSIELLQNMSVSRVKLYDADHEILHLLSGKNIDVAITIANDEISAIAANQHLADQWVYEHVLAHYPNTRIRFVLVGHEVFSTIGTEQDMQIARDLLPAIRRIKNTIKAQGIHNIKVATPLAMDMMSITFPPSNGSFKPEIVDLMAPLLKYINATKSYLFVDVYPYFAWFENQAMNQTSINLDYALLRSVNVTYTDPQTGFMYTNLLDQMLDSVVYAMAKLGYNDVQLAISETGWPHAGESGASPENAAEYNNNLVRKMTAVPSVGTPARPGEVIPTFIFSLYDEDQKYGPATERHWGLLNPDGSPVYHVNITGKGASD</sequence>
<dbReference type="OMA" id="SSCSAIW"/>
<reference evidence="9" key="2">
    <citation type="submission" date="2017-02" db="EMBL/GenBank/DDBJ databases">
        <title>Sunflower complete genome.</title>
        <authorList>
            <person name="Langlade N."/>
            <person name="Munos S."/>
        </authorList>
    </citation>
    <scope>NUCLEOTIDE SEQUENCE [LARGE SCALE GENOMIC DNA]</scope>
    <source>
        <tissue evidence="9">Leaves</tissue>
    </source>
</reference>
<reference evidence="8" key="3">
    <citation type="submission" date="2020-06" db="EMBL/GenBank/DDBJ databases">
        <title>Helianthus annuus Genome sequencing and assembly Release 2.</title>
        <authorList>
            <person name="Gouzy J."/>
            <person name="Langlade N."/>
            <person name="Munos S."/>
        </authorList>
    </citation>
    <scope>NUCLEOTIDE SEQUENCE</scope>
    <source>
        <tissue evidence="8">Leaves</tissue>
    </source>
</reference>
<dbReference type="InterPro" id="IPR000490">
    <property type="entry name" value="Glyco_hydro_17"/>
</dbReference>
<dbReference type="EMBL" id="CM007898">
    <property type="protein sequence ID" value="OTG16105.1"/>
    <property type="molecule type" value="Genomic_DNA"/>
</dbReference>
<evidence type="ECO:0000256" key="6">
    <source>
        <dbReference type="ARBA" id="ARBA00023295"/>
    </source>
</evidence>